<dbReference type="InterPro" id="IPR041577">
    <property type="entry name" value="RT_RNaseH_2"/>
</dbReference>
<feature type="domain" description="Reverse transcriptase" evidence="8">
    <location>
        <begin position="1"/>
        <end position="82"/>
    </location>
</feature>
<keyword evidence="11" id="KW-1185">Reference proteome</keyword>
<dbReference type="GO" id="GO:0016787">
    <property type="term" value="F:hydrolase activity"/>
    <property type="evidence" value="ECO:0007669"/>
    <property type="project" value="UniProtKB-KW"/>
</dbReference>
<feature type="domain" description="Integrase catalytic" evidence="9">
    <location>
        <begin position="405"/>
        <end position="513"/>
    </location>
</feature>
<evidence type="ECO:0000313" key="10">
    <source>
        <dbReference type="EMBL" id="GMJ03267.1"/>
    </source>
</evidence>
<dbReference type="SUPFAM" id="SSF53098">
    <property type="entry name" value="Ribonuclease H-like"/>
    <property type="match status" value="1"/>
</dbReference>
<dbReference type="SUPFAM" id="SSF56672">
    <property type="entry name" value="DNA/RNA polymerases"/>
    <property type="match status" value="1"/>
</dbReference>
<dbReference type="CDD" id="cd01647">
    <property type="entry name" value="RT_LTR"/>
    <property type="match status" value="1"/>
</dbReference>
<evidence type="ECO:0000259" key="8">
    <source>
        <dbReference type="PROSITE" id="PS50878"/>
    </source>
</evidence>
<evidence type="ECO:0000313" key="11">
    <source>
        <dbReference type="Proteomes" id="UP001165190"/>
    </source>
</evidence>
<accession>A0A9W7MJW6</accession>
<keyword evidence="2" id="KW-0548">Nucleotidyltransferase</keyword>
<dbReference type="GO" id="GO:0004519">
    <property type="term" value="F:endonuclease activity"/>
    <property type="evidence" value="ECO:0007669"/>
    <property type="project" value="UniProtKB-KW"/>
</dbReference>
<evidence type="ECO:0000256" key="7">
    <source>
        <dbReference type="ARBA" id="ARBA00023268"/>
    </source>
</evidence>
<evidence type="ECO:0000256" key="5">
    <source>
        <dbReference type="ARBA" id="ARBA00022801"/>
    </source>
</evidence>
<dbReference type="Gene3D" id="3.30.420.10">
    <property type="entry name" value="Ribonuclease H-like superfamily/Ribonuclease H"/>
    <property type="match status" value="1"/>
</dbReference>
<evidence type="ECO:0000256" key="3">
    <source>
        <dbReference type="ARBA" id="ARBA00022722"/>
    </source>
</evidence>
<dbReference type="EMBL" id="BSYR01000037">
    <property type="protein sequence ID" value="GMJ03267.1"/>
    <property type="molecule type" value="Genomic_DNA"/>
</dbReference>
<dbReference type="PANTHER" id="PTHR37984:SF5">
    <property type="entry name" value="PROTEIN NYNRIN-LIKE"/>
    <property type="match status" value="1"/>
</dbReference>
<evidence type="ECO:0000256" key="1">
    <source>
        <dbReference type="ARBA" id="ARBA00022679"/>
    </source>
</evidence>
<keyword evidence="1" id="KW-0808">Transferase</keyword>
<dbReference type="Gene3D" id="3.30.70.270">
    <property type="match status" value="2"/>
</dbReference>
<dbReference type="InterPro" id="IPR041373">
    <property type="entry name" value="RT_RNaseH"/>
</dbReference>
<proteinExistence type="predicted"/>
<evidence type="ECO:0008006" key="12">
    <source>
        <dbReference type="Google" id="ProtNLM"/>
    </source>
</evidence>
<dbReference type="OrthoDB" id="2013610at2759"/>
<dbReference type="Pfam" id="PF00078">
    <property type="entry name" value="RVT_1"/>
    <property type="match status" value="1"/>
</dbReference>
<dbReference type="FunFam" id="1.10.340.70:FF:000001">
    <property type="entry name" value="Retrovirus-related Pol polyprotein from transposon gypsy-like Protein"/>
    <property type="match status" value="1"/>
</dbReference>
<dbReference type="GO" id="GO:0003676">
    <property type="term" value="F:nucleic acid binding"/>
    <property type="evidence" value="ECO:0007669"/>
    <property type="project" value="InterPro"/>
</dbReference>
<dbReference type="InterPro" id="IPR000477">
    <property type="entry name" value="RT_dom"/>
</dbReference>
<keyword evidence="6" id="KW-0695">RNA-directed DNA polymerase</keyword>
<dbReference type="Pfam" id="PF17917">
    <property type="entry name" value="RT_RNaseH"/>
    <property type="match status" value="1"/>
</dbReference>
<dbReference type="GO" id="GO:0015074">
    <property type="term" value="P:DNA integration"/>
    <property type="evidence" value="ECO:0007669"/>
    <property type="project" value="InterPro"/>
</dbReference>
<dbReference type="InterPro" id="IPR043128">
    <property type="entry name" value="Rev_trsase/Diguanyl_cyclase"/>
</dbReference>
<keyword evidence="4" id="KW-0255">Endonuclease</keyword>
<dbReference type="Pfam" id="PF17921">
    <property type="entry name" value="Integrase_H2C2"/>
    <property type="match status" value="1"/>
</dbReference>
<gene>
    <name evidence="10" type="ORF">HRI_003995900</name>
</gene>
<evidence type="ECO:0000256" key="2">
    <source>
        <dbReference type="ARBA" id="ARBA00022695"/>
    </source>
</evidence>
<evidence type="ECO:0000256" key="4">
    <source>
        <dbReference type="ARBA" id="ARBA00022759"/>
    </source>
</evidence>
<dbReference type="GO" id="GO:0003964">
    <property type="term" value="F:RNA-directed DNA polymerase activity"/>
    <property type="evidence" value="ECO:0007669"/>
    <property type="project" value="UniProtKB-KW"/>
</dbReference>
<comment type="caution">
    <text evidence="10">The sequence shown here is derived from an EMBL/GenBank/DDBJ whole genome shotgun (WGS) entry which is preliminary data.</text>
</comment>
<dbReference type="InterPro" id="IPR041588">
    <property type="entry name" value="Integrase_H2C2"/>
</dbReference>
<dbReference type="InterPro" id="IPR001584">
    <property type="entry name" value="Integrase_cat-core"/>
</dbReference>
<keyword evidence="7" id="KW-0511">Multifunctional enzyme</keyword>
<evidence type="ECO:0000259" key="9">
    <source>
        <dbReference type="PROSITE" id="PS50994"/>
    </source>
</evidence>
<dbReference type="PROSITE" id="PS50878">
    <property type="entry name" value="RT_POL"/>
    <property type="match status" value="1"/>
</dbReference>
<dbReference type="PROSITE" id="PS50994">
    <property type="entry name" value="INTEGRASE"/>
    <property type="match status" value="1"/>
</dbReference>
<dbReference type="Gene3D" id="1.10.340.70">
    <property type="match status" value="1"/>
</dbReference>
<keyword evidence="3" id="KW-0540">Nuclease</keyword>
<keyword evidence="5" id="KW-0378">Hydrolase</keyword>
<sequence>MPFGLTNASAAFMDMMNRIFHQYLDQFVVVFIDDILVYSRTEEDHDRHLRLVLKTLLDNQLYAKLSKCEFWIREVVSLGHVVSADGIRVDPKKIKSIVEWKQPKSVTEVHSFLGLAGYYRRFVEGFSKLVAPLTQLLQKSVQFEWTDARQRAFEKLKEALTQAPILIQPESGKDYVVYSDASYVGLGCVLMQDKRIWRHYLYGEKCTVYTDHKSLKYITTQRDLNLRQRRWLELLKDYDLTIEYHPGKANVVADALSRKVIVDLRAMFARLSLSGDGGLVAELQVRPTLGQLIREKQLLDRSLAPHVQDVAEGRSSDYSFSIDGVLCFKNRIVVPEDNDLRRTILTEAHSSLFAMHPGSTKMYHDLKNDYFWVGLKRDVADFVSKCIVCQRVKAEHQVPSGLLQPLRIPEWKWENITMDFVSGLPLTPTKKNSVWVIVDRFTKCAHFLAVNTIYTLDRLADLYIGESVRLHGVPKSIVSDRDPRFTARFWECLHTALGTRLNFSTSYHLQTDG</sequence>
<protein>
    <recommendedName>
        <fullName evidence="12">DNA/RNA polymerases superfamily protein</fullName>
    </recommendedName>
</protein>
<dbReference type="CDD" id="cd09274">
    <property type="entry name" value="RNase_HI_RT_Ty3"/>
    <property type="match status" value="1"/>
</dbReference>
<dbReference type="InterPro" id="IPR036397">
    <property type="entry name" value="RNaseH_sf"/>
</dbReference>
<reference evidence="10" key="1">
    <citation type="submission" date="2023-05" db="EMBL/GenBank/DDBJ databases">
        <title>Genome and transcriptome analyses reveal genes involved in the formation of fine ridges on petal epidermal cells in Hibiscus trionum.</title>
        <authorList>
            <person name="Koshimizu S."/>
            <person name="Masuda S."/>
            <person name="Ishii T."/>
            <person name="Shirasu K."/>
            <person name="Hoshino A."/>
            <person name="Arita M."/>
        </authorList>
    </citation>
    <scope>NUCLEOTIDE SEQUENCE</scope>
    <source>
        <strain evidence="10">Hamamatsu line</strain>
    </source>
</reference>
<dbReference type="Pfam" id="PF17919">
    <property type="entry name" value="RT_RNaseH_2"/>
    <property type="match status" value="1"/>
</dbReference>
<evidence type="ECO:0000256" key="6">
    <source>
        <dbReference type="ARBA" id="ARBA00022918"/>
    </source>
</evidence>
<dbReference type="InterPro" id="IPR043502">
    <property type="entry name" value="DNA/RNA_pol_sf"/>
</dbReference>
<organism evidence="10 11">
    <name type="scientific">Hibiscus trionum</name>
    <name type="common">Flower of an hour</name>
    <dbReference type="NCBI Taxonomy" id="183268"/>
    <lineage>
        <taxon>Eukaryota</taxon>
        <taxon>Viridiplantae</taxon>
        <taxon>Streptophyta</taxon>
        <taxon>Embryophyta</taxon>
        <taxon>Tracheophyta</taxon>
        <taxon>Spermatophyta</taxon>
        <taxon>Magnoliopsida</taxon>
        <taxon>eudicotyledons</taxon>
        <taxon>Gunneridae</taxon>
        <taxon>Pentapetalae</taxon>
        <taxon>rosids</taxon>
        <taxon>malvids</taxon>
        <taxon>Malvales</taxon>
        <taxon>Malvaceae</taxon>
        <taxon>Malvoideae</taxon>
        <taxon>Hibiscus</taxon>
    </lineage>
</organism>
<name>A0A9W7MJW6_HIBTR</name>
<dbReference type="AlphaFoldDB" id="A0A9W7MJW6"/>
<dbReference type="InterPro" id="IPR012337">
    <property type="entry name" value="RNaseH-like_sf"/>
</dbReference>
<dbReference type="FunFam" id="3.30.70.270:FF:000020">
    <property type="entry name" value="Transposon Tf2-6 polyprotein-like Protein"/>
    <property type="match status" value="1"/>
</dbReference>
<dbReference type="PANTHER" id="PTHR37984">
    <property type="entry name" value="PROTEIN CBG26694"/>
    <property type="match status" value="1"/>
</dbReference>
<dbReference type="InterPro" id="IPR050951">
    <property type="entry name" value="Retrovirus_Pol_polyprotein"/>
</dbReference>
<dbReference type="Proteomes" id="UP001165190">
    <property type="component" value="Unassembled WGS sequence"/>
</dbReference>